<comment type="caution">
    <text evidence="3">The sequence shown here is derived from an EMBL/GenBank/DDBJ whole genome shotgun (WGS) entry which is preliminary data.</text>
</comment>
<proteinExistence type="predicted"/>
<accession>A0A5C5Z5G2</accession>
<dbReference type="PANTHER" id="PTHR43264:SF1">
    <property type="entry name" value="INOSINE_URIDINE-PREFERRING NUCLEOSIDE HYDROLASE DOMAIN-CONTAINING PROTEIN"/>
    <property type="match status" value="1"/>
</dbReference>
<evidence type="ECO:0000313" key="4">
    <source>
        <dbReference type="Proteomes" id="UP000315010"/>
    </source>
</evidence>
<reference evidence="3 4" key="1">
    <citation type="submission" date="2019-02" db="EMBL/GenBank/DDBJ databases">
        <title>Deep-cultivation of Planctomycetes and their phenomic and genomic characterization uncovers novel biology.</title>
        <authorList>
            <person name="Wiegand S."/>
            <person name="Jogler M."/>
            <person name="Boedeker C."/>
            <person name="Pinto D."/>
            <person name="Vollmers J."/>
            <person name="Rivas-Marin E."/>
            <person name="Kohn T."/>
            <person name="Peeters S.H."/>
            <person name="Heuer A."/>
            <person name="Rast P."/>
            <person name="Oberbeckmann S."/>
            <person name="Bunk B."/>
            <person name="Jeske O."/>
            <person name="Meyerdierks A."/>
            <person name="Storesund J.E."/>
            <person name="Kallscheuer N."/>
            <person name="Luecker S."/>
            <person name="Lage O.M."/>
            <person name="Pohl T."/>
            <person name="Merkel B.J."/>
            <person name="Hornburger P."/>
            <person name="Mueller R.-W."/>
            <person name="Bruemmer F."/>
            <person name="Labrenz M."/>
            <person name="Spormann A.M."/>
            <person name="Op Den Camp H."/>
            <person name="Overmann J."/>
            <person name="Amann R."/>
            <person name="Jetten M.S.M."/>
            <person name="Mascher T."/>
            <person name="Medema M.H."/>
            <person name="Devos D.P."/>
            <person name="Kaster A.-K."/>
            <person name="Ovreas L."/>
            <person name="Rohde M."/>
            <person name="Galperin M.Y."/>
            <person name="Jogler C."/>
        </authorList>
    </citation>
    <scope>NUCLEOTIDE SEQUENCE [LARGE SCALE GENOMIC DNA]</scope>
    <source>
        <strain evidence="3 4">CA13</strain>
    </source>
</reference>
<dbReference type="InterPro" id="IPR001910">
    <property type="entry name" value="Inosine/uridine_hydrolase_dom"/>
</dbReference>
<dbReference type="CDD" id="cd02652">
    <property type="entry name" value="nuc_hydro_2"/>
    <property type="match status" value="1"/>
</dbReference>
<dbReference type="InterPro" id="IPR036452">
    <property type="entry name" value="Ribo_hydro-like"/>
</dbReference>
<dbReference type="GO" id="GO:0016799">
    <property type="term" value="F:hydrolase activity, hydrolyzing N-glycosyl compounds"/>
    <property type="evidence" value="ECO:0007669"/>
    <property type="project" value="InterPro"/>
</dbReference>
<evidence type="ECO:0000256" key="1">
    <source>
        <dbReference type="SAM" id="MobiDB-lite"/>
    </source>
</evidence>
<name>A0A5C5Z5G2_9BACT</name>
<dbReference type="Pfam" id="PF01156">
    <property type="entry name" value="IU_nuc_hydro"/>
    <property type="match status" value="1"/>
</dbReference>
<gene>
    <name evidence="3" type="ORF">CA13_35160</name>
</gene>
<protein>
    <submittedName>
        <fullName evidence="3">Inosine-uridine preferring nucleoside hydrolase</fullName>
    </submittedName>
</protein>
<dbReference type="PANTHER" id="PTHR43264">
    <property type="match status" value="1"/>
</dbReference>
<feature type="region of interest" description="Disordered" evidence="1">
    <location>
        <begin position="1"/>
        <end position="22"/>
    </location>
</feature>
<dbReference type="Proteomes" id="UP000315010">
    <property type="component" value="Unassembled WGS sequence"/>
</dbReference>
<evidence type="ECO:0000313" key="3">
    <source>
        <dbReference type="EMBL" id="TWT82061.1"/>
    </source>
</evidence>
<keyword evidence="3" id="KW-0378">Hydrolase</keyword>
<dbReference type="Gene3D" id="3.90.245.10">
    <property type="entry name" value="Ribonucleoside hydrolase-like"/>
    <property type="match status" value="1"/>
</dbReference>
<dbReference type="AlphaFoldDB" id="A0A5C5Z5G2"/>
<keyword evidence="4" id="KW-1185">Reference proteome</keyword>
<dbReference type="EMBL" id="SJPJ01000001">
    <property type="protein sequence ID" value="TWT82061.1"/>
    <property type="molecule type" value="Genomic_DNA"/>
</dbReference>
<feature type="domain" description="Inosine/uridine-preferring nucleoside hydrolase" evidence="2">
    <location>
        <begin position="98"/>
        <end position="316"/>
    </location>
</feature>
<sequence>MLSAPDSSDQRGAGERNPSGSSLRLRSYRTTITIKQSFFSFLRKPTQPSTTTMNLTLAIKPSLLRRLSVAFFLGMAFFLGTLENGLPVSGADLAPVKLIFDTDIGNDVDDVLALGMIHALQTRGECELLCVTITKDNDQAAPFTDAVNTFYGRGNIPIGVCRSGVTPDAGRFIPLASIKDDDQYRYPHDLVSGKDASDAVTVLRQTLAAASDNSIVIAQVGFSTNLANLLRSEPDSISDLGGIELVKQKVKLLSMMAGAFQQITRASGPPYDHKEYNVIKDIAAAQRIATQWPTPVLWSGFEIGLALPYPHQSIERDFRYVDHHLLSEAYIAYNPPPHDRPTWDLTSVLQVIRPTRGYFDLSLKGTVTVADDGLTTFVQNGNGKHQILKISEEQKARTTEALMLLSSQPPK</sequence>
<dbReference type="SUPFAM" id="SSF53590">
    <property type="entry name" value="Nucleoside hydrolase"/>
    <property type="match status" value="1"/>
</dbReference>
<evidence type="ECO:0000259" key="2">
    <source>
        <dbReference type="Pfam" id="PF01156"/>
    </source>
</evidence>
<organism evidence="3 4">
    <name type="scientific">Novipirellula herctigrandis</name>
    <dbReference type="NCBI Taxonomy" id="2527986"/>
    <lineage>
        <taxon>Bacteria</taxon>
        <taxon>Pseudomonadati</taxon>
        <taxon>Planctomycetota</taxon>
        <taxon>Planctomycetia</taxon>
        <taxon>Pirellulales</taxon>
        <taxon>Pirellulaceae</taxon>
        <taxon>Novipirellula</taxon>
    </lineage>
</organism>